<dbReference type="Proteomes" id="UP000694569">
    <property type="component" value="Unplaced"/>
</dbReference>
<accession>A0A8C5QNZ4</accession>
<dbReference type="GO" id="GO:0006865">
    <property type="term" value="P:amino acid transport"/>
    <property type="evidence" value="ECO:0007669"/>
    <property type="project" value="UniProtKB-KW"/>
</dbReference>
<evidence type="ECO:0000256" key="2">
    <source>
        <dbReference type="ARBA" id="ARBA00005974"/>
    </source>
</evidence>
<protein>
    <recommendedName>
        <fullName evidence="9">Sidoreflexin</fullName>
    </recommendedName>
</protein>
<dbReference type="NCBIfam" id="TIGR00798">
    <property type="entry name" value="mtc"/>
    <property type="match status" value="1"/>
</dbReference>
<evidence type="ECO:0000256" key="1">
    <source>
        <dbReference type="ARBA" id="ARBA00004225"/>
    </source>
</evidence>
<reference evidence="10" key="1">
    <citation type="submission" date="2025-08" db="UniProtKB">
        <authorList>
            <consortium name="Ensembl"/>
        </authorList>
    </citation>
    <scope>IDENTIFICATION</scope>
</reference>
<name>A0A8C5QNZ4_9ANUR</name>
<evidence type="ECO:0000313" key="11">
    <source>
        <dbReference type="Proteomes" id="UP000694569"/>
    </source>
</evidence>
<keyword evidence="7 9" id="KW-0496">Mitochondrion</keyword>
<feature type="transmembrane region" description="Helical" evidence="9">
    <location>
        <begin position="292"/>
        <end position="316"/>
    </location>
</feature>
<dbReference type="GO" id="GO:1990542">
    <property type="term" value="P:mitochondrial transmembrane transport"/>
    <property type="evidence" value="ECO:0007669"/>
    <property type="project" value="TreeGrafter"/>
</dbReference>
<dbReference type="Pfam" id="PF03820">
    <property type="entry name" value="SFXNs"/>
    <property type="match status" value="1"/>
</dbReference>
<reference evidence="10" key="2">
    <citation type="submission" date="2025-09" db="UniProtKB">
        <authorList>
            <consortium name="Ensembl"/>
        </authorList>
    </citation>
    <scope>IDENTIFICATION</scope>
</reference>
<keyword evidence="4 9" id="KW-0812">Transmembrane</keyword>
<dbReference type="PANTHER" id="PTHR11153:SF17">
    <property type="entry name" value="SIDEROFLEXIN-5"/>
    <property type="match status" value="1"/>
</dbReference>
<evidence type="ECO:0000256" key="9">
    <source>
        <dbReference type="RuleBase" id="RU362000"/>
    </source>
</evidence>
<dbReference type="Ensembl" id="ENSLLET00000042639.1">
    <property type="protein sequence ID" value="ENSLLEP00000040983.1"/>
    <property type="gene ID" value="ENSLLEG00000026011.1"/>
</dbReference>
<evidence type="ECO:0000256" key="6">
    <source>
        <dbReference type="ARBA" id="ARBA00022989"/>
    </source>
</evidence>
<dbReference type="GO" id="GO:0015137">
    <property type="term" value="F:citrate transmembrane transporter activity"/>
    <property type="evidence" value="ECO:0007669"/>
    <property type="project" value="TreeGrafter"/>
</dbReference>
<evidence type="ECO:0000256" key="5">
    <source>
        <dbReference type="ARBA" id="ARBA00022970"/>
    </source>
</evidence>
<keyword evidence="6 9" id="KW-1133">Transmembrane helix</keyword>
<gene>
    <name evidence="10" type="primary">SFXN5</name>
</gene>
<keyword evidence="11" id="KW-1185">Reference proteome</keyword>
<dbReference type="GeneTree" id="ENSGT01030000234641"/>
<keyword evidence="5" id="KW-0029">Amino-acid transport</keyword>
<evidence type="ECO:0000313" key="10">
    <source>
        <dbReference type="Ensembl" id="ENSLLEP00000040983.1"/>
    </source>
</evidence>
<dbReference type="InterPro" id="IPR004686">
    <property type="entry name" value="Mtc"/>
</dbReference>
<proteinExistence type="inferred from homology"/>
<evidence type="ECO:0000256" key="3">
    <source>
        <dbReference type="ARBA" id="ARBA00022448"/>
    </source>
</evidence>
<feature type="transmembrane region" description="Helical" evidence="9">
    <location>
        <begin position="170"/>
        <end position="191"/>
    </location>
</feature>
<evidence type="ECO:0000256" key="4">
    <source>
        <dbReference type="ARBA" id="ARBA00022692"/>
    </source>
</evidence>
<dbReference type="OrthoDB" id="6608471at2759"/>
<dbReference type="PANTHER" id="PTHR11153">
    <property type="entry name" value="SIDEROFLEXIN"/>
    <property type="match status" value="1"/>
</dbReference>
<comment type="similarity">
    <text evidence="2 9">Belongs to the sideroflexin family.</text>
</comment>
<dbReference type="GO" id="GO:0015075">
    <property type="term" value="F:monoatomic ion transmembrane transporter activity"/>
    <property type="evidence" value="ECO:0007669"/>
    <property type="project" value="InterPro"/>
</dbReference>
<feature type="transmembrane region" description="Helical" evidence="9">
    <location>
        <begin position="203"/>
        <end position="224"/>
    </location>
</feature>
<dbReference type="AlphaFoldDB" id="A0A8C5QNZ4"/>
<keyword evidence="3" id="KW-0813">Transport</keyword>
<evidence type="ECO:0000256" key="7">
    <source>
        <dbReference type="ARBA" id="ARBA00023128"/>
    </source>
</evidence>
<dbReference type="GO" id="GO:0005743">
    <property type="term" value="C:mitochondrial inner membrane"/>
    <property type="evidence" value="ECO:0007669"/>
    <property type="project" value="TreeGrafter"/>
</dbReference>
<comment type="subcellular location">
    <subcellularLocation>
        <location evidence="1 9">Mitochondrion membrane</location>
        <topology evidence="1 9">Multi-pass membrane protein</topology>
    </subcellularLocation>
</comment>
<sequence length="346" mass="38381">MRTVMLRSWSYLGEFISCDSFLVKLGGNLSSTNYILFFFQSTFYGRFRHFLDIIDPRTLFVSESRLQEAIQLLKDYKHGTLPPEITNKQLWGAQKIKQAMVHPDTNEKIFMPFRMSGYIPFGTPIVVGLLLPNQTLGSTVFWQWLNQSHNAGVNYANRNATKPSPTSKFILGYTGAVFSAVSIAVGLNVLVQRANKFTPSTRLLIQRFVPFPAVASANICNVVLMRHSELEDGIDVLDSSGQIVGSSKIAAKHALIETALTRVVLPMPILVLPPIIMSVLEKTSLLRSYPRLVLSVHSLVCLAAFGLALPLAISLFPQMSEIETSCLEPEIANNTTSKTVIYNKGL</sequence>
<organism evidence="10 11">
    <name type="scientific">Leptobrachium leishanense</name>
    <name type="common">Leishan spiny toad</name>
    <dbReference type="NCBI Taxonomy" id="445787"/>
    <lineage>
        <taxon>Eukaryota</taxon>
        <taxon>Metazoa</taxon>
        <taxon>Chordata</taxon>
        <taxon>Craniata</taxon>
        <taxon>Vertebrata</taxon>
        <taxon>Euteleostomi</taxon>
        <taxon>Amphibia</taxon>
        <taxon>Batrachia</taxon>
        <taxon>Anura</taxon>
        <taxon>Pelobatoidea</taxon>
        <taxon>Megophryidae</taxon>
        <taxon>Leptobrachium</taxon>
    </lineage>
</organism>
<feature type="transmembrane region" description="Helical" evidence="9">
    <location>
        <begin position="118"/>
        <end position="145"/>
    </location>
</feature>
<evidence type="ECO:0000256" key="8">
    <source>
        <dbReference type="ARBA" id="ARBA00023136"/>
    </source>
</evidence>
<keyword evidence="8 9" id="KW-0472">Membrane</keyword>
<feature type="transmembrane region" description="Helical" evidence="9">
    <location>
        <begin position="263"/>
        <end position="280"/>
    </location>
</feature>